<dbReference type="STRING" id="420404.SAMN05421793_1451"/>
<gene>
    <name evidence="1" type="ORF">SAMN05421793_1451</name>
</gene>
<evidence type="ECO:0000313" key="1">
    <source>
        <dbReference type="EMBL" id="SEH88292.1"/>
    </source>
</evidence>
<dbReference type="EMBL" id="FNWX01000045">
    <property type="protein sequence ID" value="SEH88292.1"/>
    <property type="molecule type" value="Genomic_DNA"/>
</dbReference>
<dbReference type="AlphaFoldDB" id="A0A1H6LIM1"/>
<accession>A0A1H6LIM1</accession>
<evidence type="ECO:0000313" key="2">
    <source>
        <dbReference type="Proteomes" id="UP000198555"/>
    </source>
</evidence>
<keyword evidence="2" id="KW-1185">Reference proteome</keyword>
<dbReference type="RefSeq" id="WP_089770786.1">
    <property type="nucleotide sequence ID" value="NZ_FNWX01000045.1"/>
</dbReference>
<sequence length="134" mass="14758">MEKIFTVDNEGKVRTWLFGIITLEGFELFQAYDLENAGKRCDVSGIDTSIIKEGNKIKFSVQDFGKGISAALRLLMKEDATTDTDGNILTPSKYPMQVYSETILPVPSKKSKIVIAGVLAAEAIFMITRSSVCK</sequence>
<protein>
    <submittedName>
        <fullName evidence="1">Uncharacterized protein</fullName>
    </submittedName>
</protein>
<reference evidence="2" key="1">
    <citation type="submission" date="2016-10" db="EMBL/GenBank/DDBJ databases">
        <authorList>
            <person name="Varghese N."/>
            <person name="Submissions S."/>
        </authorList>
    </citation>
    <scope>NUCLEOTIDE SEQUENCE [LARGE SCALE GENOMIC DNA]</scope>
    <source>
        <strain evidence="2">DSM 19326</strain>
    </source>
</reference>
<dbReference type="Proteomes" id="UP000198555">
    <property type="component" value="Unassembled WGS sequence"/>
</dbReference>
<organism evidence="1 2">
    <name type="scientific">Epilithonimonas hominis</name>
    <dbReference type="NCBI Taxonomy" id="420404"/>
    <lineage>
        <taxon>Bacteria</taxon>
        <taxon>Pseudomonadati</taxon>
        <taxon>Bacteroidota</taxon>
        <taxon>Flavobacteriia</taxon>
        <taxon>Flavobacteriales</taxon>
        <taxon>Weeksellaceae</taxon>
        <taxon>Chryseobacterium group</taxon>
        <taxon>Epilithonimonas</taxon>
    </lineage>
</organism>
<name>A0A1H6LIM1_9FLAO</name>
<proteinExistence type="predicted"/>